<gene>
    <name evidence="1" type="ORF">AB0I48_28810</name>
</gene>
<name>A0ABV3G1L2_9NOCA</name>
<evidence type="ECO:0008006" key="3">
    <source>
        <dbReference type="Google" id="ProtNLM"/>
    </source>
</evidence>
<evidence type="ECO:0000313" key="2">
    <source>
        <dbReference type="Proteomes" id="UP001551695"/>
    </source>
</evidence>
<dbReference type="Proteomes" id="UP001551695">
    <property type="component" value="Unassembled WGS sequence"/>
</dbReference>
<keyword evidence="2" id="KW-1185">Reference proteome</keyword>
<proteinExistence type="predicted"/>
<dbReference type="EMBL" id="JBFAKC010000016">
    <property type="protein sequence ID" value="MEV0711569.1"/>
    <property type="molecule type" value="Genomic_DNA"/>
</dbReference>
<dbReference type="RefSeq" id="WP_357788045.1">
    <property type="nucleotide sequence ID" value="NZ_JBFAKC010000016.1"/>
</dbReference>
<evidence type="ECO:0000313" key="1">
    <source>
        <dbReference type="EMBL" id="MEV0711569.1"/>
    </source>
</evidence>
<reference evidence="1 2" key="1">
    <citation type="submission" date="2024-06" db="EMBL/GenBank/DDBJ databases">
        <title>The Natural Products Discovery Center: Release of the First 8490 Sequenced Strains for Exploring Actinobacteria Biosynthetic Diversity.</title>
        <authorList>
            <person name="Kalkreuter E."/>
            <person name="Kautsar S.A."/>
            <person name="Yang D."/>
            <person name="Bader C.D."/>
            <person name="Teijaro C.N."/>
            <person name="Fluegel L."/>
            <person name="Davis C.M."/>
            <person name="Simpson J.R."/>
            <person name="Lauterbach L."/>
            <person name="Steele A.D."/>
            <person name="Gui C."/>
            <person name="Meng S."/>
            <person name="Li G."/>
            <person name="Viehrig K."/>
            <person name="Ye F."/>
            <person name="Su P."/>
            <person name="Kiefer A.F."/>
            <person name="Nichols A."/>
            <person name="Cepeda A.J."/>
            <person name="Yan W."/>
            <person name="Fan B."/>
            <person name="Jiang Y."/>
            <person name="Adhikari A."/>
            <person name="Zheng C.-J."/>
            <person name="Schuster L."/>
            <person name="Cowan T.M."/>
            <person name="Smanski M.J."/>
            <person name="Chevrette M.G."/>
            <person name="De Carvalho L.P.S."/>
            <person name="Shen B."/>
        </authorList>
    </citation>
    <scope>NUCLEOTIDE SEQUENCE [LARGE SCALE GENOMIC DNA]</scope>
    <source>
        <strain evidence="1 2">NPDC050403</strain>
    </source>
</reference>
<comment type="caution">
    <text evidence="1">The sequence shown here is derived from an EMBL/GenBank/DDBJ whole genome shotgun (WGS) entry which is preliminary data.</text>
</comment>
<sequence>MPIKRTDYWNRTGAVPKVRNGDSTHGETVTDIEDFVLPYSRATLTTLRLWGVGDGLTVTATVNTTGLKVTTGVSIDDDGRAAVLVEGGVAVIDPAVTADAISDVPTAPVDATGVALSTGTLTGPKVLTIRYREVAVEGLVGNAPTLVHAPWLRLVDAADVVVGTDIVLAQVTLNAGEVTNLSARDRRLAGLAADRLQLRAARSDLATFTVGQGVFGELRGTVDGMVLTAGGNARRAVTVDVGGNVGIGSEVASPECSLHVEGSQIHSGGAGGGLSFADRDVEEFVADPAAGERWEWNSLGGKARLVSGARELLSIGHAAMVGEGLGLDVARRMRVRRGIDAAAGIWFNQSTPATTVADGGYVGMLDDTHIGLFSATGPFGLKLDTNDCTVQISPRPGQFDFFGFSGVAITVGGRSELQNHTNIHRGLTVTAPIGIVGGFTGPAAFFDGDVNISGRLSKGGGGFRIDHPLEPEGKYLSHSFVESPEMLNLYSGVVVTDASGEAEIALPDWFEALNRDFTYQLTALGENAHAFVTDEIADNSFRIRADVPGVRVSWLVTGVRRDTWADQHRIAVEEDKPESERGHYLQPTVPEQRSAGPALCAAMIDNALEAARQHAENS</sequence>
<protein>
    <recommendedName>
        <fullName evidence="3">Peptidase S74 domain-containing protein</fullName>
    </recommendedName>
</protein>
<accession>A0ABV3G1L2</accession>
<organism evidence="1 2">
    <name type="scientific">Nocardia aurea</name>
    <dbReference type="NCBI Taxonomy" id="2144174"/>
    <lineage>
        <taxon>Bacteria</taxon>
        <taxon>Bacillati</taxon>
        <taxon>Actinomycetota</taxon>
        <taxon>Actinomycetes</taxon>
        <taxon>Mycobacteriales</taxon>
        <taxon>Nocardiaceae</taxon>
        <taxon>Nocardia</taxon>
    </lineage>
</organism>